<dbReference type="SMART" id="SM00184">
    <property type="entry name" value="RING"/>
    <property type="match status" value="1"/>
</dbReference>
<evidence type="ECO:0000256" key="5">
    <source>
        <dbReference type="SAM" id="MobiDB-lite"/>
    </source>
</evidence>
<name>A0A3R7NH33_TRYRA</name>
<evidence type="ECO:0000256" key="1">
    <source>
        <dbReference type="ARBA" id="ARBA00022723"/>
    </source>
</evidence>
<dbReference type="PANTHER" id="PTHR45969">
    <property type="entry name" value="RING ZINC FINGER PROTEIN-RELATED"/>
    <property type="match status" value="1"/>
</dbReference>
<evidence type="ECO:0000259" key="7">
    <source>
        <dbReference type="PROSITE" id="PS50089"/>
    </source>
</evidence>
<evidence type="ECO:0000256" key="2">
    <source>
        <dbReference type="ARBA" id="ARBA00022771"/>
    </source>
</evidence>
<dbReference type="Proteomes" id="UP000283634">
    <property type="component" value="Unassembled WGS sequence"/>
</dbReference>
<evidence type="ECO:0000256" key="6">
    <source>
        <dbReference type="SAM" id="Phobius"/>
    </source>
</evidence>
<dbReference type="RefSeq" id="XP_029239271.1">
    <property type="nucleotide sequence ID" value="XM_029380866.1"/>
</dbReference>
<dbReference type="OMA" id="SSRVEWQ"/>
<protein>
    <recommendedName>
        <fullName evidence="7">RING-type domain-containing protein</fullName>
    </recommendedName>
</protein>
<feature type="transmembrane region" description="Helical" evidence="6">
    <location>
        <begin position="176"/>
        <end position="199"/>
    </location>
</feature>
<keyword evidence="6" id="KW-1133">Transmembrane helix</keyword>
<evidence type="ECO:0000256" key="3">
    <source>
        <dbReference type="ARBA" id="ARBA00022833"/>
    </source>
</evidence>
<comment type="caution">
    <text evidence="8">The sequence shown here is derived from an EMBL/GenBank/DDBJ whole genome shotgun (WGS) entry which is preliminary data.</text>
</comment>
<proteinExistence type="predicted"/>
<dbReference type="GO" id="GO:0061630">
    <property type="term" value="F:ubiquitin protein ligase activity"/>
    <property type="evidence" value="ECO:0007669"/>
    <property type="project" value="TreeGrafter"/>
</dbReference>
<reference evidence="8 9" key="1">
    <citation type="journal article" date="2018" name="BMC Genomics">
        <title>Genomic comparison of Trypanosoma conorhini and Trypanosoma rangeli to Trypanosoma cruzi strains of high and low virulence.</title>
        <authorList>
            <person name="Bradwell K.R."/>
            <person name="Koparde V.N."/>
            <person name="Matveyev A.V."/>
            <person name="Serrano M.G."/>
            <person name="Alves J.M."/>
            <person name="Parikh H."/>
            <person name="Huang B."/>
            <person name="Lee V."/>
            <person name="Espinosa-Alvarez O."/>
            <person name="Ortiz P.A."/>
            <person name="Costa-Martins A.G."/>
            <person name="Teixeira M.M."/>
            <person name="Buck G.A."/>
        </authorList>
    </citation>
    <scope>NUCLEOTIDE SEQUENCE [LARGE SCALE GENOMIC DNA]</scope>
    <source>
        <strain evidence="8 9">AM80</strain>
    </source>
</reference>
<keyword evidence="3" id="KW-0862">Zinc</keyword>
<dbReference type="EMBL" id="MKGL01000108">
    <property type="protein sequence ID" value="RNF06462.1"/>
    <property type="molecule type" value="Genomic_DNA"/>
</dbReference>
<gene>
    <name evidence="8" type="ORF">TraAM80_03916</name>
</gene>
<keyword evidence="9" id="KW-1185">Reference proteome</keyword>
<feature type="transmembrane region" description="Helical" evidence="6">
    <location>
        <begin position="137"/>
        <end position="156"/>
    </location>
</feature>
<feature type="compositionally biased region" description="Basic residues" evidence="5">
    <location>
        <begin position="467"/>
        <end position="479"/>
    </location>
</feature>
<dbReference type="SUPFAM" id="SSF57850">
    <property type="entry name" value="RING/U-box"/>
    <property type="match status" value="1"/>
</dbReference>
<keyword evidence="6" id="KW-0812">Transmembrane</keyword>
<keyword evidence="1" id="KW-0479">Metal-binding</keyword>
<dbReference type="PROSITE" id="PS50089">
    <property type="entry name" value="ZF_RING_2"/>
    <property type="match status" value="1"/>
</dbReference>
<evidence type="ECO:0000256" key="4">
    <source>
        <dbReference type="PROSITE-ProRule" id="PRU00175"/>
    </source>
</evidence>
<keyword evidence="6" id="KW-0472">Membrane</keyword>
<organism evidence="8 9">
    <name type="scientific">Trypanosoma rangeli</name>
    <dbReference type="NCBI Taxonomy" id="5698"/>
    <lineage>
        <taxon>Eukaryota</taxon>
        <taxon>Discoba</taxon>
        <taxon>Euglenozoa</taxon>
        <taxon>Kinetoplastea</taxon>
        <taxon>Metakinetoplastina</taxon>
        <taxon>Trypanosomatida</taxon>
        <taxon>Trypanosomatidae</taxon>
        <taxon>Trypanosoma</taxon>
        <taxon>Herpetosoma</taxon>
    </lineage>
</organism>
<feature type="transmembrane region" description="Helical" evidence="6">
    <location>
        <begin position="90"/>
        <end position="116"/>
    </location>
</feature>
<dbReference type="Gene3D" id="3.30.40.10">
    <property type="entry name" value="Zinc/RING finger domain, C3HC4 (zinc finger)"/>
    <property type="match status" value="1"/>
</dbReference>
<dbReference type="AlphaFoldDB" id="A0A3R7NH33"/>
<dbReference type="CDD" id="cd16448">
    <property type="entry name" value="RING-H2"/>
    <property type="match status" value="1"/>
</dbReference>
<feature type="domain" description="RING-type" evidence="7">
    <location>
        <begin position="282"/>
        <end position="323"/>
    </location>
</feature>
<feature type="transmembrane region" description="Helical" evidence="6">
    <location>
        <begin position="50"/>
        <end position="70"/>
    </location>
</feature>
<dbReference type="InterPro" id="IPR013083">
    <property type="entry name" value="Znf_RING/FYVE/PHD"/>
</dbReference>
<feature type="transmembrane region" description="Helical" evidence="6">
    <location>
        <begin position="219"/>
        <end position="238"/>
    </location>
</feature>
<evidence type="ECO:0000313" key="8">
    <source>
        <dbReference type="EMBL" id="RNF06462.1"/>
    </source>
</evidence>
<keyword evidence="2 4" id="KW-0863">Zinc-finger</keyword>
<dbReference type="Pfam" id="PF13639">
    <property type="entry name" value="zf-RING_2"/>
    <property type="match status" value="1"/>
</dbReference>
<accession>A0A3R7NH33</accession>
<sequence>MPVLYLDGSVLWLGLMFLLYWNFFRVYSDFSVTLLWTCMIYVVKRVMRRVFCVLEWAAGVNLHGAGELAAASLDGAMDTRLLWPVPALVVLGYLAGTKATITWCSAFLLLLALMCWSSRVEWQAAAWPDRRCWRFRAFTFVSGCLALLCAALQWSYFATCPRPRDDANETVHYTLLLWSATLSIQLLQAFIFIVLHVFYAATALDRDGGGFDPMENTGLTVRCMGAAASFLAATVYCSDGATTFMKLSVITHFCFLLNEVLVLRRSWSVLLPFQEVHLSGHCVICLDSIKPCELARRLHCGHVFHSRCLYRWLMRSDQCPTCRHSTDPTHDELLRSVEFTLERRRGRRQRAQNMQDIGVQTTFELEYALRPATFQGSLQPLLRPAALTVETRPQAGDSSSSSSALMTEMPPTAPVMVGGQTSPPIPTPSPRQGELSSFEATTGVPRAGPPAEAAVSDEFADNPIVHGKGRGPRPTRRRRAVEEMTRTAATVDGADAEADEIGVETAPFKKVKMEKRLHASEG</sequence>
<dbReference type="GO" id="GO:0008270">
    <property type="term" value="F:zinc ion binding"/>
    <property type="evidence" value="ECO:0007669"/>
    <property type="project" value="UniProtKB-KW"/>
</dbReference>
<dbReference type="InterPro" id="IPR001841">
    <property type="entry name" value="Znf_RING"/>
</dbReference>
<feature type="region of interest" description="Disordered" evidence="5">
    <location>
        <begin position="390"/>
        <end position="480"/>
    </location>
</feature>
<dbReference type="OrthoDB" id="9984778at2759"/>
<dbReference type="GO" id="GO:0016567">
    <property type="term" value="P:protein ubiquitination"/>
    <property type="evidence" value="ECO:0007669"/>
    <property type="project" value="TreeGrafter"/>
</dbReference>
<evidence type="ECO:0000313" key="9">
    <source>
        <dbReference type="Proteomes" id="UP000283634"/>
    </source>
</evidence>
<dbReference type="PANTHER" id="PTHR45969:SF69">
    <property type="entry name" value="FINGER DOMAIN PROTEIN, PUTATIVE (AFU_ORTHOLOGUE AFUA_3G12190)-RELATED"/>
    <property type="match status" value="1"/>
</dbReference>
<dbReference type="GeneID" id="40327849"/>